<keyword evidence="4" id="KW-0853">WD repeat</keyword>
<dbReference type="STRING" id="105785.A0A2J7RNI2"/>
<dbReference type="Gene3D" id="3.30.70.330">
    <property type="match status" value="1"/>
</dbReference>
<dbReference type="InParanoid" id="A0A2J7RNI2"/>
<comment type="function">
    <text evidence="10">Component of the eukaryotic translation initiation factor 3 (eIF-3) complex, which is involved in protein synthesis and, together with other initiation factors, stimulates binding of mRNA and methionyl-tRNAi to the 40S ribosome.</text>
</comment>
<keyword evidence="7 9" id="KW-0648">Protein biosynthesis</keyword>
<dbReference type="InterPro" id="IPR034363">
    <property type="entry name" value="eIF3B_RRM"/>
</dbReference>
<comment type="caution">
    <text evidence="14">The sequence shown here is derived from an EMBL/GenBank/DDBJ whole genome shotgun (WGS) entry which is preliminary data.</text>
</comment>
<comment type="subcellular location">
    <subcellularLocation>
        <location evidence="1 9 10">Cytoplasm</location>
    </subcellularLocation>
</comment>
<evidence type="ECO:0000313" key="15">
    <source>
        <dbReference type="Proteomes" id="UP000235965"/>
    </source>
</evidence>
<dbReference type="EMBL" id="NEVH01002540">
    <property type="protein sequence ID" value="PNF42396.1"/>
    <property type="molecule type" value="Genomic_DNA"/>
</dbReference>
<dbReference type="GO" id="GO:0031369">
    <property type="term" value="F:translation initiation factor binding"/>
    <property type="evidence" value="ECO:0007669"/>
    <property type="project" value="InterPro"/>
</dbReference>
<dbReference type="InterPro" id="IPR013979">
    <property type="entry name" value="TIF_beta_prop-like"/>
</dbReference>
<evidence type="ECO:0000256" key="4">
    <source>
        <dbReference type="ARBA" id="ARBA00022574"/>
    </source>
</evidence>
<gene>
    <name evidence="14" type="primary">eIF3-S9</name>
    <name evidence="14" type="ORF">B7P43_G02555</name>
</gene>
<feature type="compositionally biased region" description="Basic and acidic residues" evidence="12">
    <location>
        <begin position="1"/>
        <end position="24"/>
    </location>
</feature>
<dbReference type="AlphaFoldDB" id="A0A2J7RNI2"/>
<evidence type="ECO:0000256" key="2">
    <source>
        <dbReference type="ARBA" id="ARBA00022490"/>
    </source>
</evidence>
<dbReference type="FunFam" id="2.130.10.10:FF:001060">
    <property type="entry name" value="Eukaryotic translation initiation factor 3 subunit B"/>
    <property type="match status" value="1"/>
</dbReference>
<feature type="coiled-coil region" evidence="11">
    <location>
        <begin position="625"/>
        <end position="652"/>
    </location>
</feature>
<dbReference type="GO" id="GO:0016282">
    <property type="term" value="C:eukaryotic 43S preinitiation complex"/>
    <property type="evidence" value="ECO:0007669"/>
    <property type="project" value="UniProtKB-UniRule"/>
</dbReference>
<evidence type="ECO:0000256" key="5">
    <source>
        <dbReference type="ARBA" id="ARBA00022737"/>
    </source>
</evidence>
<accession>A0A2J7RNI2</accession>
<dbReference type="InterPro" id="IPR035979">
    <property type="entry name" value="RBD_domain_sf"/>
</dbReference>
<dbReference type="InterPro" id="IPR015943">
    <property type="entry name" value="WD40/YVTN_repeat-like_dom_sf"/>
</dbReference>
<evidence type="ECO:0000256" key="8">
    <source>
        <dbReference type="ARBA" id="ARBA00047068"/>
    </source>
</evidence>
<dbReference type="SUPFAM" id="SSF82171">
    <property type="entry name" value="DPP6 N-terminal domain-like"/>
    <property type="match status" value="1"/>
</dbReference>
<name>A0A2J7RNI2_9NEOP</name>
<keyword evidence="2 9" id="KW-0963">Cytoplasm</keyword>
<protein>
    <recommendedName>
        <fullName evidence="9 10">Eukaryotic translation initiation factor 3 subunit B</fullName>
        <shortName evidence="9 10">eIF3b</shortName>
    </recommendedName>
    <alternativeName>
        <fullName evidence="9">Eukaryotic translation initiation factor 3 subunit 9</fullName>
    </alternativeName>
</protein>
<feature type="region of interest" description="Disordered" evidence="12">
    <location>
        <begin position="1"/>
        <end position="39"/>
    </location>
</feature>
<dbReference type="Pfam" id="PF08662">
    <property type="entry name" value="eIF2A"/>
    <property type="match status" value="1"/>
</dbReference>
<dbReference type="PANTHER" id="PTHR14068:SF0">
    <property type="entry name" value="EUKARYOTIC TRANSLATION INITIATION FACTOR 3 SUBUNIT B"/>
    <property type="match status" value="1"/>
</dbReference>
<dbReference type="Gene3D" id="2.130.10.10">
    <property type="entry name" value="YVTN repeat-like/Quinoprotein amine dehydrogenase"/>
    <property type="match status" value="2"/>
</dbReference>
<evidence type="ECO:0000256" key="9">
    <source>
        <dbReference type="HAMAP-Rule" id="MF_03001"/>
    </source>
</evidence>
<keyword evidence="15" id="KW-1185">Reference proteome</keyword>
<dbReference type="GO" id="GO:0003743">
    <property type="term" value="F:translation initiation factor activity"/>
    <property type="evidence" value="ECO:0007669"/>
    <property type="project" value="UniProtKB-UniRule"/>
</dbReference>
<dbReference type="FunCoup" id="A0A2J7RNI2">
    <property type="interactions" value="2390"/>
</dbReference>
<evidence type="ECO:0000256" key="6">
    <source>
        <dbReference type="ARBA" id="ARBA00022884"/>
    </source>
</evidence>
<evidence type="ECO:0000259" key="13">
    <source>
        <dbReference type="PROSITE" id="PS50102"/>
    </source>
</evidence>
<dbReference type="PIRSF" id="PIRSF036424">
    <property type="entry name" value="eIF3b"/>
    <property type="match status" value="1"/>
</dbReference>
<organism evidence="14 15">
    <name type="scientific">Cryptotermes secundus</name>
    <dbReference type="NCBI Taxonomy" id="105785"/>
    <lineage>
        <taxon>Eukaryota</taxon>
        <taxon>Metazoa</taxon>
        <taxon>Ecdysozoa</taxon>
        <taxon>Arthropoda</taxon>
        <taxon>Hexapoda</taxon>
        <taxon>Insecta</taxon>
        <taxon>Pterygota</taxon>
        <taxon>Neoptera</taxon>
        <taxon>Polyneoptera</taxon>
        <taxon>Dictyoptera</taxon>
        <taxon>Blattodea</taxon>
        <taxon>Blattoidea</taxon>
        <taxon>Termitoidae</taxon>
        <taxon>Kalotermitidae</taxon>
        <taxon>Cryptotermitinae</taxon>
        <taxon>Cryptotermes</taxon>
    </lineage>
</organism>
<dbReference type="Pfam" id="PF00076">
    <property type="entry name" value="RRM_1"/>
    <property type="match status" value="1"/>
</dbReference>
<dbReference type="OrthoDB" id="10250414at2759"/>
<dbReference type="GO" id="GO:0033290">
    <property type="term" value="C:eukaryotic 48S preinitiation complex"/>
    <property type="evidence" value="ECO:0007669"/>
    <property type="project" value="UniProtKB-UniRule"/>
</dbReference>
<keyword evidence="11" id="KW-0175">Coiled coil</keyword>
<feature type="domain" description="RRM" evidence="13">
    <location>
        <begin position="63"/>
        <end position="147"/>
    </location>
</feature>
<dbReference type="SMART" id="SM00360">
    <property type="entry name" value="RRM"/>
    <property type="match status" value="1"/>
</dbReference>
<dbReference type="GO" id="GO:0005852">
    <property type="term" value="C:eukaryotic translation initiation factor 3 complex"/>
    <property type="evidence" value="ECO:0007669"/>
    <property type="project" value="UniProtKB-UniRule"/>
</dbReference>
<dbReference type="PROSITE" id="PS50102">
    <property type="entry name" value="RRM"/>
    <property type="match status" value="1"/>
</dbReference>
<dbReference type="HAMAP" id="MF_03001">
    <property type="entry name" value="eIF3b"/>
    <property type="match status" value="1"/>
</dbReference>
<dbReference type="PANTHER" id="PTHR14068">
    <property type="entry name" value="EUKARYOTIC TRANSLATION INITIATION FACTOR 3 EIF3 -RELATED"/>
    <property type="match status" value="1"/>
</dbReference>
<evidence type="ECO:0000256" key="12">
    <source>
        <dbReference type="SAM" id="MobiDB-lite"/>
    </source>
</evidence>
<dbReference type="Proteomes" id="UP000235965">
    <property type="component" value="Unassembled WGS sequence"/>
</dbReference>
<evidence type="ECO:0000256" key="1">
    <source>
        <dbReference type="ARBA" id="ARBA00004496"/>
    </source>
</evidence>
<dbReference type="InterPro" id="IPR011400">
    <property type="entry name" value="EIF3B"/>
</dbReference>
<evidence type="ECO:0000313" key="14">
    <source>
        <dbReference type="EMBL" id="PNF42396.1"/>
    </source>
</evidence>
<dbReference type="FunFam" id="3.30.70.330:FF:000607">
    <property type="entry name" value="Eukaryotic translation initiation factor 3 subunit B"/>
    <property type="match status" value="1"/>
</dbReference>
<evidence type="ECO:0000256" key="10">
    <source>
        <dbReference type="PIRNR" id="PIRNR036424"/>
    </source>
</evidence>
<dbReference type="InterPro" id="IPR012677">
    <property type="entry name" value="Nucleotide-bd_a/b_plait_sf"/>
</dbReference>
<dbReference type="InterPro" id="IPR000504">
    <property type="entry name" value="RRM_dom"/>
</dbReference>
<evidence type="ECO:0000256" key="11">
    <source>
        <dbReference type="SAM" id="Coils"/>
    </source>
</evidence>
<sequence length="700" mass="81287">MAKKKDGEKSLHNSEGNKQDKSESNDEEPNFSDPEGFVDNISDEELLGDLLKQKPRETDGVESVIVVDGVPQVGPERLEKLTTVINKIFSKFGTIVNEYYPTNENGQTKGYIFLEYSSPKHAQEAVKLANNHKLDRQHTFLVNLFTDFKKHEDVPDEWEPPQPQPYVDQGNLHYYMLDPDAYDQYCTVTGGGSTVQIWQNTSPDPTNLEERARWSETYVRWSPLGSYLATFHKKGVALWGGPKFNQKMRFTYPGVQFIDFSPCEKYLVTYSPHADDHPNDTKRLIIWDVRTGIEKRNFSSDGPAIWPIFRWSQDDRFFARIGTDVLSVYETPSFGLLDKKSVKIPGIRDFSWSPTDNVLAYWVAEDKDVPARVTLLEIPSRIEIRAKNLFSVADCKMHWQKSGDYLCVNVNRYSKIIRKEKNEVKYSGMYYNFEIFHMREKQIPVDSVEIKEAIHAFAWEPVGFKFAIIHGEGPNISVSFYGVTTGQTPTLLRRFEKKACNSLFWSPSGQFIVLAGLHNLQGTLEFVDTNDFSIMNSTEHFSCSDVEWDPTGRYVVTVVSCWKAKVDTGFWIWSFQGKILKRFNSESFCALQWRPRLQSLLSQKQQQEIRKNLKKYSAQFESKDRMRLSRASKELIEKRAKLMKEFQEYRAKRLEQWHKEKTRRLELRNNIDTDELDSDTKNVEEEVVEFFIKEEVTVIS</sequence>
<dbReference type="SUPFAM" id="SSF54928">
    <property type="entry name" value="RNA-binding domain, RBD"/>
    <property type="match status" value="1"/>
</dbReference>
<comment type="subunit">
    <text evidence="8">Component of the eukaryotic translation initiation factor 3 (eIF-3) complex. The eIF-3 complex interacts with pix. Interacts with mxt.</text>
</comment>
<keyword evidence="6 9" id="KW-0694">RNA-binding</keyword>
<reference evidence="14 15" key="1">
    <citation type="submission" date="2017-12" db="EMBL/GenBank/DDBJ databases">
        <title>Hemimetabolous genomes reveal molecular basis of termite eusociality.</title>
        <authorList>
            <person name="Harrison M.C."/>
            <person name="Jongepier E."/>
            <person name="Robertson H.M."/>
            <person name="Arning N."/>
            <person name="Bitard-Feildel T."/>
            <person name="Chao H."/>
            <person name="Childers C.P."/>
            <person name="Dinh H."/>
            <person name="Doddapaneni H."/>
            <person name="Dugan S."/>
            <person name="Gowin J."/>
            <person name="Greiner C."/>
            <person name="Han Y."/>
            <person name="Hu H."/>
            <person name="Hughes D.S.T."/>
            <person name="Huylmans A.-K."/>
            <person name="Kemena C."/>
            <person name="Kremer L.P.M."/>
            <person name="Lee S.L."/>
            <person name="Lopez-Ezquerra A."/>
            <person name="Mallet L."/>
            <person name="Monroy-Kuhn J.M."/>
            <person name="Moser A."/>
            <person name="Murali S.C."/>
            <person name="Muzny D.M."/>
            <person name="Otani S."/>
            <person name="Piulachs M.-D."/>
            <person name="Poelchau M."/>
            <person name="Qu J."/>
            <person name="Schaub F."/>
            <person name="Wada-Katsumata A."/>
            <person name="Worley K.C."/>
            <person name="Xie Q."/>
            <person name="Ylla G."/>
            <person name="Poulsen M."/>
            <person name="Gibbs R.A."/>
            <person name="Schal C."/>
            <person name="Richards S."/>
            <person name="Belles X."/>
            <person name="Korb J."/>
            <person name="Bornberg-Bauer E."/>
        </authorList>
    </citation>
    <scope>NUCLEOTIDE SEQUENCE [LARGE SCALE GENOMIC DNA]</scope>
    <source>
        <tissue evidence="14">Whole body</tissue>
    </source>
</reference>
<comment type="similarity">
    <text evidence="9 10">Belongs to the eIF-3 subunit B family.</text>
</comment>
<dbReference type="CDD" id="cd12278">
    <property type="entry name" value="RRM_eIF3B"/>
    <property type="match status" value="1"/>
</dbReference>
<evidence type="ECO:0000256" key="7">
    <source>
        <dbReference type="ARBA" id="ARBA00022917"/>
    </source>
</evidence>
<dbReference type="GO" id="GO:0003723">
    <property type="term" value="F:RNA binding"/>
    <property type="evidence" value="ECO:0007669"/>
    <property type="project" value="UniProtKB-UniRule"/>
</dbReference>
<comment type="function">
    <text evidence="9">RNA-binding component of the eukaryotic translation initiation factor 3 (eIF-3) complex, which is involved in protein synthesis of a specialized repertoire of mRNAs and, together with other initiation factors, stimulates binding of mRNA and methionyl-tRNAi to the 40S ribosome. The eIF-3 complex specifically targets and initiates translation of a subset of mRNAs involved in cell proliferation.</text>
</comment>
<keyword evidence="3 9" id="KW-0396">Initiation factor</keyword>
<dbReference type="GO" id="GO:0001732">
    <property type="term" value="P:formation of cytoplasmic translation initiation complex"/>
    <property type="evidence" value="ECO:0007669"/>
    <property type="project" value="UniProtKB-UniRule"/>
</dbReference>
<evidence type="ECO:0000256" key="3">
    <source>
        <dbReference type="ARBA" id="ARBA00022540"/>
    </source>
</evidence>
<proteinExistence type="inferred from homology"/>
<keyword evidence="5" id="KW-0677">Repeat</keyword>